<reference evidence="5 6" key="1">
    <citation type="journal article" date="2016" name="Mol. Biol. Evol.">
        <title>Comparative Genomics of Early-Diverging Mushroom-Forming Fungi Provides Insights into the Origins of Lignocellulose Decay Capabilities.</title>
        <authorList>
            <person name="Nagy L.G."/>
            <person name="Riley R."/>
            <person name="Tritt A."/>
            <person name="Adam C."/>
            <person name="Daum C."/>
            <person name="Floudas D."/>
            <person name="Sun H."/>
            <person name="Yadav J.S."/>
            <person name="Pangilinan J."/>
            <person name="Larsson K.H."/>
            <person name="Matsuura K."/>
            <person name="Barry K."/>
            <person name="Labutti K."/>
            <person name="Kuo R."/>
            <person name="Ohm R.A."/>
            <person name="Bhattacharya S.S."/>
            <person name="Shirouzu T."/>
            <person name="Yoshinaga Y."/>
            <person name="Martin F.M."/>
            <person name="Grigoriev I.V."/>
            <person name="Hibbett D.S."/>
        </authorList>
    </citation>
    <scope>NUCLEOTIDE SEQUENCE [LARGE SCALE GENOMIC DNA]</scope>
    <source>
        <strain evidence="5 6">HHB12733</strain>
    </source>
</reference>
<dbReference type="STRING" id="1353952.A0A165D4D1"/>
<dbReference type="OrthoDB" id="19742at2759"/>
<dbReference type="InterPro" id="IPR000504">
    <property type="entry name" value="RRM_dom"/>
</dbReference>
<feature type="domain" description="RRM" evidence="4">
    <location>
        <begin position="30"/>
        <end position="84"/>
    </location>
</feature>
<dbReference type="Proteomes" id="UP000076842">
    <property type="component" value="Unassembled WGS sequence"/>
</dbReference>
<dbReference type="InterPro" id="IPR012677">
    <property type="entry name" value="Nucleotide-bd_a/b_plait_sf"/>
</dbReference>
<accession>A0A165D4D1</accession>
<gene>
    <name evidence="5" type="ORF">CALCODRAFT_487425</name>
</gene>
<dbReference type="SUPFAM" id="SSF54928">
    <property type="entry name" value="RNA-binding domain, RBD"/>
    <property type="match status" value="1"/>
</dbReference>
<name>A0A165D4D1_9BASI</name>
<feature type="region of interest" description="Disordered" evidence="3">
    <location>
        <begin position="70"/>
        <end position="112"/>
    </location>
</feature>
<feature type="compositionally biased region" description="Basic and acidic residues" evidence="3">
    <location>
        <begin position="88"/>
        <end position="112"/>
    </location>
</feature>
<organism evidence="5 6">
    <name type="scientific">Calocera cornea HHB12733</name>
    <dbReference type="NCBI Taxonomy" id="1353952"/>
    <lineage>
        <taxon>Eukaryota</taxon>
        <taxon>Fungi</taxon>
        <taxon>Dikarya</taxon>
        <taxon>Basidiomycota</taxon>
        <taxon>Agaricomycotina</taxon>
        <taxon>Dacrymycetes</taxon>
        <taxon>Dacrymycetales</taxon>
        <taxon>Dacrymycetaceae</taxon>
        <taxon>Calocera</taxon>
    </lineage>
</organism>
<dbReference type="GO" id="GO:0003723">
    <property type="term" value="F:RNA binding"/>
    <property type="evidence" value="ECO:0007669"/>
    <property type="project" value="UniProtKB-KW"/>
</dbReference>
<dbReference type="EMBL" id="KV424080">
    <property type="protein sequence ID" value="KZT52039.1"/>
    <property type="molecule type" value="Genomic_DNA"/>
</dbReference>
<dbReference type="AlphaFoldDB" id="A0A165D4D1"/>
<keyword evidence="6" id="KW-1185">Reference proteome</keyword>
<evidence type="ECO:0000313" key="6">
    <source>
        <dbReference type="Proteomes" id="UP000076842"/>
    </source>
</evidence>
<dbReference type="InterPro" id="IPR035979">
    <property type="entry name" value="RBD_domain_sf"/>
</dbReference>
<protein>
    <recommendedName>
        <fullName evidence="4">RRM domain-containing protein</fullName>
    </recommendedName>
</protein>
<keyword evidence="1" id="KW-0677">Repeat</keyword>
<keyword evidence="2" id="KW-0694">RNA-binding</keyword>
<evidence type="ECO:0000256" key="2">
    <source>
        <dbReference type="ARBA" id="ARBA00022884"/>
    </source>
</evidence>
<dbReference type="Gene3D" id="3.30.70.330">
    <property type="match status" value="2"/>
</dbReference>
<dbReference type="InParanoid" id="A0A165D4D1"/>
<proteinExistence type="predicted"/>
<dbReference type="SMART" id="SM00360">
    <property type="entry name" value="RRM"/>
    <property type="match status" value="1"/>
</dbReference>
<dbReference type="PANTHER" id="PTHR24012">
    <property type="entry name" value="RNA BINDING PROTEIN"/>
    <property type="match status" value="1"/>
</dbReference>
<evidence type="ECO:0000313" key="5">
    <source>
        <dbReference type="EMBL" id="KZT52039.1"/>
    </source>
</evidence>
<sequence>MNDTKVFVGQHIPRKARQSKIDEMKSQFTNLYVKNLDTEVTDGEFYELLAPFGNITSAEDHEDAQRAVEDLNNKQVNGKPISFGRAQKKSERRDELRKQYEQAKYEKAGKYQ</sequence>
<evidence type="ECO:0000256" key="1">
    <source>
        <dbReference type="ARBA" id="ARBA00022737"/>
    </source>
</evidence>
<evidence type="ECO:0000256" key="3">
    <source>
        <dbReference type="SAM" id="MobiDB-lite"/>
    </source>
</evidence>
<evidence type="ECO:0000259" key="4">
    <source>
        <dbReference type="SMART" id="SM00360"/>
    </source>
</evidence>